<evidence type="ECO:0000256" key="1">
    <source>
        <dbReference type="SAM" id="MobiDB-lite"/>
    </source>
</evidence>
<feature type="compositionally biased region" description="Low complexity" evidence="1">
    <location>
        <begin position="115"/>
        <end position="126"/>
    </location>
</feature>
<dbReference type="PANTHER" id="PTHR16019:SF5">
    <property type="entry name" value="BSD DOMAIN-CONTAINING PROTEIN 1"/>
    <property type="match status" value="1"/>
</dbReference>
<feature type="compositionally biased region" description="Acidic residues" evidence="1">
    <location>
        <begin position="322"/>
        <end position="331"/>
    </location>
</feature>
<reference evidence="3" key="1">
    <citation type="journal article" date="2020" name="Stud. Mycol.">
        <title>101 Dothideomycetes genomes: a test case for predicting lifestyles and emergence of pathogens.</title>
        <authorList>
            <person name="Haridas S."/>
            <person name="Albert R."/>
            <person name="Binder M."/>
            <person name="Bloem J."/>
            <person name="Labutti K."/>
            <person name="Salamov A."/>
            <person name="Andreopoulos B."/>
            <person name="Baker S."/>
            <person name="Barry K."/>
            <person name="Bills G."/>
            <person name="Bluhm B."/>
            <person name="Cannon C."/>
            <person name="Castanera R."/>
            <person name="Culley D."/>
            <person name="Daum C."/>
            <person name="Ezra D."/>
            <person name="Gonzalez J."/>
            <person name="Henrissat B."/>
            <person name="Kuo A."/>
            <person name="Liang C."/>
            <person name="Lipzen A."/>
            <person name="Lutzoni F."/>
            <person name="Magnuson J."/>
            <person name="Mondo S."/>
            <person name="Nolan M."/>
            <person name="Ohm R."/>
            <person name="Pangilinan J."/>
            <person name="Park H.-J."/>
            <person name="Ramirez L."/>
            <person name="Alfaro M."/>
            <person name="Sun H."/>
            <person name="Tritt A."/>
            <person name="Yoshinaga Y."/>
            <person name="Zwiers L.-H."/>
            <person name="Turgeon B."/>
            <person name="Goodwin S."/>
            <person name="Spatafora J."/>
            <person name="Crous P."/>
            <person name="Grigoriev I."/>
        </authorList>
    </citation>
    <scope>NUCLEOTIDE SEQUENCE</scope>
    <source>
        <strain evidence="3">CBS 130266</strain>
    </source>
</reference>
<sequence length="420" mass="46581">MDVAYDHIQEEVYPEDEEGKKHPPRTAEEPTLNAELQEAYKAVANSPWAARLGGLWGSVKKQGEMYYGEAAKEYTAASSTASKGLTDLIGRTRSLSLTRAEQEAGEASDTPTERATPTSAPSSDSTAHPDRPESLSADIVKEASSIVSRFRTEAAKRLKEVQKAEDAADEALLKFGTNISQFLKEAVTIAAPTDEEVDSGTSKVLFESKDAEGKRVIHTTRFEAQLHVIHVSLDSFLRDPSTEEYEVWGQEFDVEGRTGDIAKDLESYDELRRAMEKLVPEKVEYGVFWKRYYFLRHVIETEEKRRRELLKGASTAPTEQISWDEDSEEEGETPKNDSATTPKDHPSLSTGTLKTPTKEEEKEDDDTMTLKPAEPRKSNDQGSTAGSDASYDIVSGATSKAPGSPDEMPKVEESDEEDWE</sequence>
<evidence type="ECO:0000313" key="4">
    <source>
        <dbReference type="Proteomes" id="UP000800235"/>
    </source>
</evidence>
<dbReference type="OrthoDB" id="73788at2759"/>
<dbReference type="Gene3D" id="1.10.3970.10">
    <property type="entry name" value="BSD domain"/>
    <property type="match status" value="1"/>
</dbReference>
<name>A0A9P4NZ17_9PEZI</name>
<dbReference type="Pfam" id="PF03909">
    <property type="entry name" value="BSD"/>
    <property type="match status" value="1"/>
</dbReference>
<dbReference type="PANTHER" id="PTHR16019">
    <property type="entry name" value="SYNAPSE-ASSOCIATED PROTEIN"/>
    <property type="match status" value="1"/>
</dbReference>
<dbReference type="SMART" id="SM00751">
    <property type="entry name" value="BSD"/>
    <property type="match status" value="1"/>
</dbReference>
<dbReference type="PROSITE" id="PS50858">
    <property type="entry name" value="BSD"/>
    <property type="match status" value="1"/>
</dbReference>
<organism evidence="3 4">
    <name type="scientific">Tothia fuscella</name>
    <dbReference type="NCBI Taxonomy" id="1048955"/>
    <lineage>
        <taxon>Eukaryota</taxon>
        <taxon>Fungi</taxon>
        <taxon>Dikarya</taxon>
        <taxon>Ascomycota</taxon>
        <taxon>Pezizomycotina</taxon>
        <taxon>Dothideomycetes</taxon>
        <taxon>Pleosporomycetidae</taxon>
        <taxon>Venturiales</taxon>
        <taxon>Cylindrosympodiaceae</taxon>
        <taxon>Tothia</taxon>
    </lineage>
</organism>
<dbReference type="EMBL" id="MU007017">
    <property type="protein sequence ID" value="KAF2434252.1"/>
    <property type="molecule type" value="Genomic_DNA"/>
</dbReference>
<dbReference type="Proteomes" id="UP000800235">
    <property type="component" value="Unassembled WGS sequence"/>
</dbReference>
<evidence type="ECO:0000259" key="2">
    <source>
        <dbReference type="PROSITE" id="PS50858"/>
    </source>
</evidence>
<feature type="region of interest" description="Disordered" evidence="1">
    <location>
        <begin position="1"/>
        <end position="30"/>
    </location>
</feature>
<dbReference type="InterPro" id="IPR005607">
    <property type="entry name" value="BSD_dom"/>
</dbReference>
<dbReference type="InterPro" id="IPR035925">
    <property type="entry name" value="BSD_dom_sf"/>
</dbReference>
<dbReference type="GO" id="GO:0005737">
    <property type="term" value="C:cytoplasm"/>
    <property type="evidence" value="ECO:0007669"/>
    <property type="project" value="TreeGrafter"/>
</dbReference>
<dbReference type="InterPro" id="IPR051494">
    <property type="entry name" value="BSD_domain-containing"/>
</dbReference>
<feature type="compositionally biased region" description="Basic and acidic residues" evidence="1">
    <location>
        <begin position="18"/>
        <end position="28"/>
    </location>
</feature>
<protein>
    <submittedName>
        <fullName evidence="3">BSD-domain-containing protein</fullName>
    </submittedName>
</protein>
<dbReference type="AlphaFoldDB" id="A0A9P4NZ17"/>
<feature type="region of interest" description="Disordered" evidence="1">
    <location>
        <begin position="93"/>
        <end position="138"/>
    </location>
</feature>
<accession>A0A9P4NZ17</accession>
<feature type="domain" description="BSD" evidence="2">
    <location>
        <begin position="248"/>
        <end position="300"/>
    </location>
</feature>
<feature type="compositionally biased region" description="Basic and acidic residues" evidence="1">
    <location>
        <begin position="1"/>
        <end position="10"/>
    </location>
</feature>
<keyword evidence="4" id="KW-1185">Reference proteome</keyword>
<evidence type="ECO:0000313" key="3">
    <source>
        <dbReference type="EMBL" id="KAF2434252.1"/>
    </source>
</evidence>
<feature type="region of interest" description="Disordered" evidence="1">
    <location>
        <begin position="310"/>
        <end position="420"/>
    </location>
</feature>
<dbReference type="SUPFAM" id="SSF140383">
    <property type="entry name" value="BSD domain-like"/>
    <property type="match status" value="1"/>
</dbReference>
<proteinExistence type="predicted"/>
<gene>
    <name evidence="3" type="ORF">EJ08DRAFT_657479</name>
</gene>
<comment type="caution">
    <text evidence="3">The sequence shown here is derived from an EMBL/GenBank/DDBJ whole genome shotgun (WGS) entry which is preliminary data.</text>
</comment>